<name>A0ABU5F6I8_9BACT</name>
<feature type="transmembrane region" description="Helical" evidence="8">
    <location>
        <begin position="211"/>
        <end position="231"/>
    </location>
</feature>
<feature type="transmembrane region" description="Helical" evidence="8">
    <location>
        <begin position="181"/>
        <end position="199"/>
    </location>
</feature>
<dbReference type="PRINTS" id="PR01437">
    <property type="entry name" value="NUOXDRDTASE4"/>
</dbReference>
<evidence type="ECO:0000256" key="5">
    <source>
        <dbReference type="ARBA" id="ARBA00023136"/>
    </source>
</evidence>
<feature type="domain" description="NADH:quinone oxidoreductase/Mrp antiporter transmembrane" evidence="9">
    <location>
        <begin position="175"/>
        <end position="478"/>
    </location>
</feature>
<feature type="transmembrane region" description="Helical" evidence="8">
    <location>
        <begin position="278"/>
        <end position="301"/>
    </location>
</feature>
<gene>
    <name evidence="10" type="ORF">R5W23_004695</name>
</gene>
<evidence type="ECO:0000256" key="3">
    <source>
        <dbReference type="ARBA" id="ARBA00022692"/>
    </source>
</evidence>
<dbReference type="InterPro" id="IPR003918">
    <property type="entry name" value="NADH_UbQ_OxRdtase"/>
</dbReference>
<feature type="transmembrane region" description="Helical" evidence="8">
    <location>
        <begin position="127"/>
        <end position="145"/>
    </location>
</feature>
<evidence type="ECO:0000256" key="2">
    <source>
        <dbReference type="ARBA" id="ARBA00009025"/>
    </source>
</evidence>
<comment type="similarity">
    <text evidence="2">Belongs to the complex I subunit 4 family.</text>
</comment>
<comment type="caution">
    <text evidence="10">The sequence shown here is derived from an EMBL/GenBank/DDBJ whole genome shotgun (WGS) entry which is preliminary data.</text>
</comment>
<keyword evidence="4 8" id="KW-1133">Transmembrane helix</keyword>
<feature type="transmembrane region" description="Helical" evidence="8">
    <location>
        <begin position="35"/>
        <end position="59"/>
    </location>
</feature>
<dbReference type="EMBL" id="JAXBLV010000233">
    <property type="protein sequence ID" value="MDY3563196.1"/>
    <property type="molecule type" value="Genomic_DNA"/>
</dbReference>
<feature type="transmembrane region" description="Helical" evidence="8">
    <location>
        <begin position="6"/>
        <end position="28"/>
    </location>
</feature>
<feature type="transmembrane region" description="Helical" evidence="8">
    <location>
        <begin position="532"/>
        <end position="553"/>
    </location>
</feature>
<dbReference type="NCBIfam" id="TIGR01972">
    <property type="entry name" value="NDH_I_M"/>
    <property type="match status" value="1"/>
</dbReference>
<sequence length="630" mass="67202">MSEYAVIRVLVLLLVLLPLVSAVVVPAFGRVARRAALILALLHLGVTGAVVIYAGIWLAERNNDRRVAGDIGSLHFSPEFVPGDSAGYAGDGSDGRTTWTVLSLSSKPTPRGESGPNVQLYLGVDGLNLWLVALASVMLVPVILVSWESVQQRPGAFYGWLFVLQAGVIGAFLSFDVVLFYVFFELTLIPSFFLIGNWGVTSARRDAARKFFLYTLAGSLLTLVGVIGVVLTNPSEDGSITFSIPKLMANVQEGMHAAHLKALAGDGSALAAKHQTQFWLFLALMAGFMVKVPIWPFHTWLPSAYGEAPTGVTMLLSALMAKLGTFGILRLVLPLVPDAAIQYGLPVIGGFAAFGIVYAALCAYASKDMKLVIAYSSVSHLGFLVLGLFAFNREGLAGSALHMVNHGLSTGALFASLGFLMDRYRTTDIAKFGGLMGRYPNFAILFFALALASVGLPGLNNFVSEMMMLAGLFDARNPGLKSLALAVVAATGIFLSAWYVFTMLRAVFFNPLKEPEPVAPEAPAGDICRREFFAFGSLAALCLVLGLLPQPVLDTMKQDVRKLSIVGDAARARVQGVPYVYVEDELPPANVSAPVAPPEPLSKGGQNKGDEKGKVNNKAKAANKKADGKE</sequence>
<feature type="transmembrane region" description="Helical" evidence="8">
    <location>
        <begin position="157"/>
        <end position="175"/>
    </location>
</feature>
<evidence type="ECO:0000313" key="11">
    <source>
        <dbReference type="Proteomes" id="UP001272242"/>
    </source>
</evidence>
<reference evidence="11" key="1">
    <citation type="journal article" date="2023" name="Mar. Drugs">
        <title>Gemmata algarum, a Novel Planctomycete Isolated from an Algal Mat, Displays Antimicrobial Activity.</title>
        <authorList>
            <person name="Kumar G."/>
            <person name="Kallscheuer N."/>
            <person name="Kashif M."/>
            <person name="Ahamad S."/>
            <person name="Jagadeeshwari U."/>
            <person name="Pannikurungottu S."/>
            <person name="Haufschild T."/>
            <person name="Kabuu M."/>
            <person name="Sasikala C."/>
            <person name="Jogler C."/>
            <person name="Ramana C."/>
        </authorList>
    </citation>
    <scope>NUCLEOTIDE SEQUENCE [LARGE SCALE GENOMIC DNA]</scope>
    <source>
        <strain evidence="11">JC673</strain>
    </source>
</reference>
<feature type="transmembrane region" description="Helical" evidence="8">
    <location>
        <begin position="345"/>
        <end position="365"/>
    </location>
</feature>
<feature type="transmembrane region" description="Helical" evidence="8">
    <location>
        <begin position="483"/>
        <end position="501"/>
    </location>
</feature>
<keyword evidence="11" id="KW-1185">Reference proteome</keyword>
<dbReference type="PANTHER" id="PTHR43507:SF1">
    <property type="entry name" value="NADH-UBIQUINONE OXIDOREDUCTASE CHAIN 4"/>
    <property type="match status" value="1"/>
</dbReference>
<evidence type="ECO:0000256" key="1">
    <source>
        <dbReference type="ARBA" id="ARBA00004127"/>
    </source>
</evidence>
<comment type="subcellular location">
    <subcellularLocation>
        <location evidence="1">Endomembrane system</location>
        <topology evidence="1">Multi-pass membrane protein</topology>
    </subcellularLocation>
    <subcellularLocation>
        <location evidence="6">Membrane</location>
        <topology evidence="6">Multi-pass membrane protein</topology>
    </subcellularLocation>
</comment>
<evidence type="ECO:0000256" key="7">
    <source>
        <dbReference type="SAM" id="MobiDB-lite"/>
    </source>
</evidence>
<dbReference type="Proteomes" id="UP001272242">
    <property type="component" value="Unassembled WGS sequence"/>
</dbReference>
<dbReference type="RefSeq" id="WP_320689433.1">
    <property type="nucleotide sequence ID" value="NZ_JAXBLV010000233.1"/>
</dbReference>
<dbReference type="InterPro" id="IPR010227">
    <property type="entry name" value="NADH_Q_OxRdtase_chainM/4"/>
</dbReference>
<proteinExistence type="inferred from homology"/>
<feature type="transmembrane region" description="Helical" evidence="8">
    <location>
        <begin position="313"/>
        <end position="333"/>
    </location>
</feature>
<dbReference type="PANTHER" id="PTHR43507">
    <property type="entry name" value="NADH-UBIQUINONE OXIDOREDUCTASE CHAIN 4"/>
    <property type="match status" value="1"/>
</dbReference>
<dbReference type="InterPro" id="IPR001750">
    <property type="entry name" value="ND/Mrp_TM"/>
</dbReference>
<feature type="region of interest" description="Disordered" evidence="7">
    <location>
        <begin position="591"/>
        <end position="630"/>
    </location>
</feature>
<evidence type="ECO:0000259" key="9">
    <source>
        <dbReference type="Pfam" id="PF00361"/>
    </source>
</evidence>
<feature type="transmembrane region" description="Helical" evidence="8">
    <location>
        <begin position="372"/>
        <end position="391"/>
    </location>
</feature>
<organism evidence="10 11">
    <name type="scientific">Gemmata algarum</name>
    <dbReference type="NCBI Taxonomy" id="2975278"/>
    <lineage>
        <taxon>Bacteria</taxon>
        <taxon>Pseudomonadati</taxon>
        <taxon>Planctomycetota</taxon>
        <taxon>Planctomycetia</taxon>
        <taxon>Gemmatales</taxon>
        <taxon>Gemmataceae</taxon>
        <taxon>Gemmata</taxon>
    </lineage>
</organism>
<keyword evidence="3 6" id="KW-0812">Transmembrane</keyword>
<dbReference type="Pfam" id="PF00361">
    <property type="entry name" value="Proton_antipo_M"/>
    <property type="match status" value="1"/>
</dbReference>
<evidence type="ECO:0000256" key="6">
    <source>
        <dbReference type="RuleBase" id="RU000320"/>
    </source>
</evidence>
<feature type="transmembrane region" description="Helical" evidence="8">
    <location>
        <begin position="403"/>
        <end position="421"/>
    </location>
</feature>
<accession>A0ABU5F6I8</accession>
<evidence type="ECO:0000313" key="10">
    <source>
        <dbReference type="EMBL" id="MDY3563196.1"/>
    </source>
</evidence>
<keyword evidence="5 8" id="KW-0472">Membrane</keyword>
<feature type="transmembrane region" description="Helical" evidence="8">
    <location>
        <begin position="442"/>
        <end position="463"/>
    </location>
</feature>
<evidence type="ECO:0000256" key="4">
    <source>
        <dbReference type="ARBA" id="ARBA00022989"/>
    </source>
</evidence>
<protein>
    <submittedName>
        <fullName evidence="10">NADH-quinone oxidoreductase subunit M</fullName>
    </submittedName>
</protein>
<evidence type="ECO:0000256" key="8">
    <source>
        <dbReference type="SAM" id="Phobius"/>
    </source>
</evidence>